<dbReference type="PANTHER" id="PTHR11819:SF195">
    <property type="entry name" value="SODIUM_GLUCOSE COTRANSPORTER 4"/>
    <property type="match status" value="1"/>
</dbReference>
<sequence>MTFVSFVFITGLIAFISWLKTKGEENSAKGYFLAGRGLTATVIGFSMVLTSLSTEQLVGVNASSYVSNFSIIAWTVQSVIPLCVLAMYLLPRYLKGGFTTIPEFFEERYDKQTRRIMSLLFLVAYTFIMIPGALYSGAIAFTQIFDVQSMFGISFNAALWLLVWVIGIVGGIYAIFGGLKAVAVSDTLNGFALIIGGAMIPFFALKYLGNGSMIKGAEIVTNTHIQKLTSWGAANDPVPWTTIFTGILIVNFFYWTTNQAIIQRSLAAKSLAEGQKGILYAGVFLLFLPFILNLPGVVSFHIFGDSLKNIDLAYPTLVAKVLPKPLLGFFTACLFGAILSTFNSFINSAATLFCYDIYRPVFNKNISDEELIKVAKIVGTIIAIISMVIAPLLQYGTGGLFLILKRFAGFFNIPIVALVAVGFLNKTISGKAARIVVLLHVILYYSLVWIFKVQINFTHVMGGLFIFDIVAMYILGIFFKRETPYVPSPKNKSNVDLTAWKYVREFSALLIIGLCYLYTVLSPIGLAGGHSIKTISVVYIILAIIILTIINKTKCKKIQGGTLNE</sequence>
<dbReference type="CDD" id="cd10328">
    <property type="entry name" value="SLC5sbd_YidK"/>
    <property type="match status" value="1"/>
</dbReference>
<feature type="transmembrane region" description="Helical" evidence="7">
    <location>
        <begin position="374"/>
        <end position="395"/>
    </location>
</feature>
<feature type="transmembrane region" description="Helical" evidence="7">
    <location>
        <begin position="326"/>
        <end position="353"/>
    </location>
</feature>
<proteinExistence type="inferred from homology"/>
<dbReference type="AlphaFoldDB" id="A0A7G9GWE1"/>
<feature type="transmembrane region" description="Helical" evidence="7">
    <location>
        <begin position="6"/>
        <end position="21"/>
    </location>
</feature>
<feature type="transmembrane region" description="Helical" evidence="7">
    <location>
        <begin position="157"/>
        <end position="176"/>
    </location>
</feature>
<feature type="transmembrane region" description="Helical" evidence="7">
    <location>
        <begin position="188"/>
        <end position="208"/>
    </location>
</feature>
<feature type="transmembrane region" description="Helical" evidence="7">
    <location>
        <begin position="278"/>
        <end position="303"/>
    </location>
</feature>
<comment type="subcellular location">
    <subcellularLocation>
        <location evidence="1">Membrane</location>
        <topology evidence="1">Multi-pass membrane protein</topology>
    </subcellularLocation>
</comment>
<protein>
    <submittedName>
        <fullName evidence="8">Solute:sodium symporter family transporter</fullName>
    </submittedName>
</protein>
<keyword evidence="3 7" id="KW-0812">Transmembrane</keyword>
<organism evidence="8 9">
    <name type="scientific">Fusobacterium hominis</name>
    <dbReference type="NCBI Taxonomy" id="2764326"/>
    <lineage>
        <taxon>Bacteria</taxon>
        <taxon>Fusobacteriati</taxon>
        <taxon>Fusobacteriota</taxon>
        <taxon>Fusobacteriia</taxon>
        <taxon>Fusobacteriales</taxon>
        <taxon>Fusobacteriaceae</taxon>
        <taxon>Fusobacterium</taxon>
    </lineage>
</organism>
<dbReference type="PROSITE" id="PS50283">
    <property type="entry name" value="NA_SOLUT_SYMP_3"/>
    <property type="match status" value="1"/>
</dbReference>
<keyword evidence="4 7" id="KW-1133">Transmembrane helix</keyword>
<feature type="transmembrane region" description="Helical" evidence="7">
    <location>
        <begin position="71"/>
        <end position="90"/>
    </location>
</feature>
<dbReference type="Gene3D" id="1.20.1730.10">
    <property type="entry name" value="Sodium/glucose cotransporter"/>
    <property type="match status" value="1"/>
</dbReference>
<dbReference type="InterPro" id="IPR001734">
    <property type="entry name" value="Na/solute_symporter"/>
</dbReference>
<evidence type="ECO:0000256" key="3">
    <source>
        <dbReference type="ARBA" id="ARBA00022692"/>
    </source>
</evidence>
<evidence type="ECO:0000256" key="5">
    <source>
        <dbReference type="ARBA" id="ARBA00023136"/>
    </source>
</evidence>
<dbReference type="GO" id="GO:0005412">
    <property type="term" value="F:D-glucose:sodium symporter activity"/>
    <property type="evidence" value="ECO:0007669"/>
    <property type="project" value="TreeGrafter"/>
</dbReference>
<feature type="transmembrane region" description="Helical" evidence="7">
    <location>
        <begin position="457"/>
        <end position="479"/>
    </location>
</feature>
<dbReference type="Pfam" id="PF00474">
    <property type="entry name" value="SSF"/>
    <property type="match status" value="1"/>
</dbReference>
<dbReference type="RefSeq" id="WP_101474650.1">
    <property type="nucleotide sequence ID" value="NZ_CP060637.1"/>
</dbReference>
<dbReference type="NCBIfam" id="NF007790">
    <property type="entry name" value="PRK10484.1"/>
    <property type="match status" value="1"/>
</dbReference>
<keyword evidence="9" id="KW-1185">Reference proteome</keyword>
<reference evidence="8 9" key="1">
    <citation type="submission" date="2020-08" db="EMBL/GenBank/DDBJ databases">
        <authorList>
            <person name="Liu C."/>
            <person name="Sun Q."/>
        </authorList>
    </citation>
    <scope>NUCLEOTIDE SEQUENCE [LARGE SCALE GENOMIC DNA]</scope>
    <source>
        <strain evidence="8 9">NSJ-57</strain>
    </source>
</reference>
<dbReference type="KEGG" id="fho:H9Q81_09450"/>
<feature type="transmembrane region" description="Helical" evidence="7">
    <location>
        <begin position="532"/>
        <end position="550"/>
    </location>
</feature>
<evidence type="ECO:0000256" key="7">
    <source>
        <dbReference type="SAM" id="Phobius"/>
    </source>
</evidence>
<evidence type="ECO:0000256" key="2">
    <source>
        <dbReference type="ARBA" id="ARBA00006434"/>
    </source>
</evidence>
<dbReference type="InterPro" id="IPR038377">
    <property type="entry name" value="Na/Glc_symporter_sf"/>
</dbReference>
<keyword evidence="5 7" id="KW-0472">Membrane</keyword>
<evidence type="ECO:0000256" key="4">
    <source>
        <dbReference type="ARBA" id="ARBA00022989"/>
    </source>
</evidence>
<dbReference type="GO" id="GO:0005886">
    <property type="term" value="C:plasma membrane"/>
    <property type="evidence" value="ECO:0007669"/>
    <property type="project" value="TreeGrafter"/>
</dbReference>
<evidence type="ECO:0000313" key="8">
    <source>
        <dbReference type="EMBL" id="QNM15123.1"/>
    </source>
</evidence>
<feature type="transmembrane region" description="Helical" evidence="7">
    <location>
        <begin position="119"/>
        <end position="145"/>
    </location>
</feature>
<feature type="transmembrane region" description="Helical" evidence="7">
    <location>
        <begin position="506"/>
        <end position="526"/>
    </location>
</feature>
<dbReference type="EMBL" id="CP060637">
    <property type="protein sequence ID" value="QNM15123.1"/>
    <property type="molecule type" value="Genomic_DNA"/>
</dbReference>
<feature type="transmembrane region" description="Helical" evidence="7">
    <location>
        <begin position="432"/>
        <end position="451"/>
    </location>
</feature>
<feature type="transmembrane region" description="Helical" evidence="7">
    <location>
        <begin position="238"/>
        <end position="257"/>
    </location>
</feature>
<gene>
    <name evidence="8" type="ORF">H9Q81_09450</name>
</gene>
<dbReference type="PANTHER" id="PTHR11819">
    <property type="entry name" value="SOLUTE CARRIER FAMILY 5"/>
    <property type="match status" value="1"/>
</dbReference>
<dbReference type="Proteomes" id="UP000515913">
    <property type="component" value="Chromosome"/>
</dbReference>
<name>A0A7G9GWE1_9FUSO</name>
<evidence type="ECO:0000313" key="9">
    <source>
        <dbReference type="Proteomes" id="UP000515913"/>
    </source>
</evidence>
<comment type="similarity">
    <text evidence="2 6">Belongs to the sodium:solute symporter (SSF) (TC 2.A.21) family.</text>
</comment>
<dbReference type="NCBIfam" id="TIGR00813">
    <property type="entry name" value="sss"/>
    <property type="match status" value="1"/>
</dbReference>
<accession>A0A7G9GWE1</accession>
<feature type="transmembrane region" description="Helical" evidence="7">
    <location>
        <begin position="33"/>
        <end position="51"/>
    </location>
</feature>
<evidence type="ECO:0000256" key="1">
    <source>
        <dbReference type="ARBA" id="ARBA00004141"/>
    </source>
</evidence>
<feature type="transmembrane region" description="Helical" evidence="7">
    <location>
        <begin position="407"/>
        <end position="425"/>
    </location>
</feature>
<evidence type="ECO:0000256" key="6">
    <source>
        <dbReference type="RuleBase" id="RU362091"/>
    </source>
</evidence>